<protein>
    <recommendedName>
        <fullName evidence="4 5">Large ribosomal subunit protein bL34</fullName>
    </recommendedName>
</protein>
<reference evidence="6 7" key="1">
    <citation type="submission" date="2019-12" db="EMBL/GenBank/DDBJ databases">
        <title>Genomic-based taxomic classification of the family Erythrobacteraceae.</title>
        <authorList>
            <person name="Xu L."/>
        </authorList>
    </citation>
    <scope>NUCLEOTIDE SEQUENCE [LARGE SCALE GENOMIC DNA]</scope>
    <source>
        <strain evidence="6 7">RC4-10-4</strain>
    </source>
</reference>
<dbReference type="PANTHER" id="PTHR14503:SF4">
    <property type="entry name" value="LARGE RIBOSOMAL SUBUNIT PROTEIN BL34M"/>
    <property type="match status" value="1"/>
</dbReference>
<dbReference type="AlphaFoldDB" id="A0A844ZV47"/>
<comment type="similarity">
    <text evidence="1 5">Belongs to the bacterial ribosomal protein bL34 family.</text>
</comment>
<gene>
    <name evidence="5 6" type="primary">rpmH</name>
    <name evidence="6" type="ORF">GRI62_01040</name>
</gene>
<dbReference type="NCBIfam" id="TIGR01030">
    <property type="entry name" value="rpmH_bact"/>
    <property type="match status" value="1"/>
</dbReference>
<dbReference type="InterPro" id="IPR000271">
    <property type="entry name" value="Ribosomal_bL34"/>
</dbReference>
<dbReference type="Proteomes" id="UP000460626">
    <property type="component" value="Unassembled WGS sequence"/>
</dbReference>
<dbReference type="Gene3D" id="1.10.287.3980">
    <property type="match status" value="1"/>
</dbReference>
<evidence type="ECO:0000256" key="5">
    <source>
        <dbReference type="HAMAP-Rule" id="MF_00391"/>
    </source>
</evidence>
<keyword evidence="7" id="KW-1185">Reference proteome</keyword>
<dbReference type="RefSeq" id="WP_131451573.1">
    <property type="nucleotide sequence ID" value="NZ_BMJK01000001.1"/>
</dbReference>
<dbReference type="FunFam" id="1.10.287.3980:FF:000001">
    <property type="entry name" value="Mitochondrial ribosomal protein L34"/>
    <property type="match status" value="1"/>
</dbReference>
<dbReference type="PROSITE" id="PS00784">
    <property type="entry name" value="RIBOSOMAL_L34"/>
    <property type="match status" value="1"/>
</dbReference>
<proteinExistence type="inferred from homology"/>
<keyword evidence="2 5" id="KW-0689">Ribosomal protein</keyword>
<dbReference type="HAMAP" id="MF_00391">
    <property type="entry name" value="Ribosomal_bL34"/>
    <property type="match status" value="1"/>
</dbReference>
<evidence type="ECO:0000256" key="2">
    <source>
        <dbReference type="ARBA" id="ARBA00022980"/>
    </source>
</evidence>
<dbReference type="EMBL" id="WTYH01000001">
    <property type="protein sequence ID" value="MXO92191.1"/>
    <property type="molecule type" value="Genomic_DNA"/>
</dbReference>
<sequence>MKRTFQPSNLVRARRHGFFARKATPGGRKILRARRRRGRNKLCA</sequence>
<accession>A0A844ZV47</accession>
<dbReference type="GO" id="GO:0006412">
    <property type="term" value="P:translation"/>
    <property type="evidence" value="ECO:0007669"/>
    <property type="project" value="UniProtKB-UniRule"/>
</dbReference>
<name>A0A844ZV47_9SPHN</name>
<evidence type="ECO:0000256" key="3">
    <source>
        <dbReference type="ARBA" id="ARBA00023274"/>
    </source>
</evidence>
<evidence type="ECO:0000256" key="4">
    <source>
        <dbReference type="ARBA" id="ARBA00035177"/>
    </source>
</evidence>
<comment type="caution">
    <text evidence="6">The sequence shown here is derived from an EMBL/GenBank/DDBJ whole genome shotgun (WGS) entry which is preliminary data.</text>
</comment>
<evidence type="ECO:0000256" key="1">
    <source>
        <dbReference type="ARBA" id="ARBA00010111"/>
    </source>
</evidence>
<dbReference type="InterPro" id="IPR020939">
    <property type="entry name" value="Ribosomal_bL34_CS"/>
</dbReference>
<dbReference type="GO" id="GO:0003735">
    <property type="term" value="F:structural constituent of ribosome"/>
    <property type="evidence" value="ECO:0007669"/>
    <property type="project" value="InterPro"/>
</dbReference>
<dbReference type="Pfam" id="PF00468">
    <property type="entry name" value="Ribosomal_L34"/>
    <property type="match status" value="1"/>
</dbReference>
<dbReference type="GO" id="GO:1990904">
    <property type="term" value="C:ribonucleoprotein complex"/>
    <property type="evidence" value="ECO:0007669"/>
    <property type="project" value="UniProtKB-KW"/>
</dbReference>
<evidence type="ECO:0000313" key="7">
    <source>
        <dbReference type="Proteomes" id="UP000460626"/>
    </source>
</evidence>
<organism evidence="6 7">
    <name type="scientific">Aurantiacibacter arachoides</name>
    <dbReference type="NCBI Taxonomy" id="1850444"/>
    <lineage>
        <taxon>Bacteria</taxon>
        <taxon>Pseudomonadati</taxon>
        <taxon>Pseudomonadota</taxon>
        <taxon>Alphaproteobacteria</taxon>
        <taxon>Sphingomonadales</taxon>
        <taxon>Erythrobacteraceae</taxon>
        <taxon>Aurantiacibacter</taxon>
    </lineage>
</organism>
<keyword evidence="3 5" id="KW-0687">Ribonucleoprotein</keyword>
<dbReference type="GO" id="GO:0005840">
    <property type="term" value="C:ribosome"/>
    <property type="evidence" value="ECO:0007669"/>
    <property type="project" value="UniProtKB-KW"/>
</dbReference>
<dbReference type="PANTHER" id="PTHR14503">
    <property type="entry name" value="MITOCHONDRIAL RIBOSOMAL PROTEIN 34 FAMILY MEMBER"/>
    <property type="match status" value="1"/>
</dbReference>
<evidence type="ECO:0000313" key="6">
    <source>
        <dbReference type="EMBL" id="MXO92191.1"/>
    </source>
</evidence>